<dbReference type="PRINTS" id="PR00080">
    <property type="entry name" value="SDRFAMILY"/>
</dbReference>
<dbReference type="InterPro" id="IPR057326">
    <property type="entry name" value="KR_dom"/>
</dbReference>
<dbReference type="SMART" id="SM00822">
    <property type="entry name" value="PKS_KR"/>
    <property type="match status" value="1"/>
</dbReference>
<dbReference type="eggNOG" id="COG4221">
    <property type="taxonomic scope" value="Bacteria"/>
</dbReference>
<reference evidence="5 6" key="1">
    <citation type="submission" date="2017-01" db="EMBL/GenBank/DDBJ databases">
        <authorList>
            <person name="Mah S.A."/>
            <person name="Swanson W.J."/>
            <person name="Moy G.W."/>
            <person name="Vacquier V.D."/>
        </authorList>
    </citation>
    <scope>NUCLEOTIDE SEQUENCE [LARGE SCALE GENOMIC DNA]</scope>
    <source>
        <strain evidence="5 6">DSM 22694</strain>
    </source>
</reference>
<dbReference type="AlphaFoldDB" id="A0A1P8KAF4"/>
<dbReference type="SUPFAM" id="SSF51735">
    <property type="entry name" value="NAD(P)-binding Rossmann-fold domains"/>
    <property type="match status" value="1"/>
</dbReference>
<protein>
    <submittedName>
        <fullName evidence="5">Serine/threonine protein kinase</fullName>
    </submittedName>
</protein>
<evidence type="ECO:0000259" key="4">
    <source>
        <dbReference type="SMART" id="SM00822"/>
    </source>
</evidence>
<dbReference type="PANTHER" id="PTHR43391">
    <property type="entry name" value="RETINOL DEHYDROGENASE-RELATED"/>
    <property type="match status" value="1"/>
</dbReference>
<evidence type="ECO:0000313" key="5">
    <source>
        <dbReference type="EMBL" id="APW42971.1"/>
    </source>
</evidence>
<accession>A0A1P8KAF4</accession>
<dbReference type="PRINTS" id="PR00081">
    <property type="entry name" value="GDHRDH"/>
</dbReference>
<dbReference type="Pfam" id="PF00106">
    <property type="entry name" value="adh_short"/>
    <property type="match status" value="1"/>
</dbReference>
<comment type="similarity">
    <text evidence="1 3">Belongs to the short-chain dehydrogenases/reductases (SDR) family.</text>
</comment>
<dbReference type="FunFam" id="3.40.50.720:FF:000084">
    <property type="entry name" value="Short-chain dehydrogenase reductase"/>
    <property type="match status" value="1"/>
</dbReference>
<keyword evidence="5" id="KW-0723">Serine/threonine-protein kinase</keyword>
<proteinExistence type="inferred from homology"/>
<dbReference type="Gene3D" id="3.40.50.720">
    <property type="entry name" value="NAD(P)-binding Rossmann-like Domain"/>
    <property type="match status" value="1"/>
</dbReference>
<dbReference type="EMBL" id="CP019239">
    <property type="protein sequence ID" value="APW42971.1"/>
    <property type="molecule type" value="Genomic_DNA"/>
</dbReference>
<organism evidence="5 6">
    <name type="scientific">Rhodoferax saidenbachensis</name>
    <dbReference type="NCBI Taxonomy" id="1484693"/>
    <lineage>
        <taxon>Bacteria</taxon>
        <taxon>Pseudomonadati</taxon>
        <taxon>Pseudomonadota</taxon>
        <taxon>Betaproteobacteria</taxon>
        <taxon>Burkholderiales</taxon>
        <taxon>Comamonadaceae</taxon>
        <taxon>Rhodoferax</taxon>
    </lineage>
</organism>
<keyword evidence="6" id="KW-1185">Reference proteome</keyword>
<dbReference type="STRING" id="1484693.RS694_10790"/>
<keyword evidence="2" id="KW-0560">Oxidoreductase</keyword>
<evidence type="ECO:0000256" key="3">
    <source>
        <dbReference type="RuleBase" id="RU000363"/>
    </source>
</evidence>
<feature type="domain" description="Ketoreductase" evidence="4">
    <location>
        <begin position="9"/>
        <end position="192"/>
    </location>
</feature>
<dbReference type="Proteomes" id="UP000186110">
    <property type="component" value="Chromosome"/>
</dbReference>
<dbReference type="InterPro" id="IPR002347">
    <property type="entry name" value="SDR_fam"/>
</dbReference>
<dbReference type="CDD" id="cd05233">
    <property type="entry name" value="SDR_c"/>
    <property type="match status" value="1"/>
</dbReference>
<evidence type="ECO:0000256" key="1">
    <source>
        <dbReference type="ARBA" id="ARBA00006484"/>
    </source>
</evidence>
<keyword evidence="5" id="KW-0808">Transferase</keyword>
<dbReference type="InterPro" id="IPR036291">
    <property type="entry name" value="NAD(P)-bd_dom_sf"/>
</dbReference>
<dbReference type="GO" id="GO:0004674">
    <property type="term" value="F:protein serine/threonine kinase activity"/>
    <property type="evidence" value="ECO:0007669"/>
    <property type="project" value="UniProtKB-KW"/>
</dbReference>
<dbReference type="RefSeq" id="WP_029709709.1">
    <property type="nucleotide sequence ID" value="NZ_CP019239.1"/>
</dbReference>
<dbReference type="KEGG" id="rsb:RS694_10790"/>
<sequence>MATTAFTGKVAVVTGAGSGIGRHLAIQLAQAGAQVALSDVNETGLAQTLALLPANAVARSYRVDVSKRDDVFAHAEAVQRDFGTAHFVFNNAGVSLAGTIEHSTIEEIEWQLGINLWGVIYGTKAFLPMLLAQREGHIVNISSVFGIVSFPGQGAYNVSKFGVRGWTECLWQELEGTGVRATSVHPGGIKTEIAHTARYSVNATEVERKITGMADQLLTTPPEDMARAILSGVARGKKRVVYGNGAWPLLFLQRWLPVSYGRVVKALERFA</sequence>
<dbReference type="PANTHER" id="PTHR43391:SF82">
    <property type="entry name" value="OXIDOREDUCTASE SADH-RELATED"/>
    <property type="match status" value="1"/>
</dbReference>
<gene>
    <name evidence="5" type="ORF">RS694_10790</name>
</gene>
<name>A0A1P8KAF4_9BURK</name>
<keyword evidence="5" id="KW-0418">Kinase</keyword>
<dbReference type="GO" id="GO:0016491">
    <property type="term" value="F:oxidoreductase activity"/>
    <property type="evidence" value="ECO:0007669"/>
    <property type="project" value="UniProtKB-KW"/>
</dbReference>
<evidence type="ECO:0000256" key="2">
    <source>
        <dbReference type="ARBA" id="ARBA00023002"/>
    </source>
</evidence>
<evidence type="ECO:0000313" key="6">
    <source>
        <dbReference type="Proteomes" id="UP000186110"/>
    </source>
</evidence>